<name>A0ABQ7JTF5_9FUNG</name>
<dbReference type="Gene3D" id="3.40.50.300">
    <property type="entry name" value="P-loop containing nucleotide triphosphate hydrolases"/>
    <property type="match status" value="1"/>
</dbReference>
<protein>
    <recommendedName>
        <fullName evidence="1">NACHT domain-containing protein</fullName>
    </recommendedName>
</protein>
<dbReference type="InterPro" id="IPR027417">
    <property type="entry name" value="P-loop_NTPase"/>
</dbReference>
<feature type="domain" description="NACHT" evidence="1">
    <location>
        <begin position="45"/>
        <end position="202"/>
    </location>
</feature>
<accession>A0ABQ7JTF5</accession>
<gene>
    <name evidence="2" type="ORF">BGZ96_011204</name>
</gene>
<comment type="caution">
    <text evidence="2">The sequence shown here is derived from an EMBL/GenBank/DDBJ whole genome shotgun (WGS) entry which is preliminary data.</text>
</comment>
<dbReference type="InterPro" id="IPR007111">
    <property type="entry name" value="NACHT_NTPase"/>
</dbReference>
<dbReference type="Gene3D" id="2.160.20.80">
    <property type="entry name" value="E3 ubiquitin-protein ligase SopA"/>
    <property type="match status" value="1"/>
</dbReference>
<dbReference type="Proteomes" id="UP001194696">
    <property type="component" value="Unassembled WGS sequence"/>
</dbReference>
<dbReference type="SUPFAM" id="SSF50978">
    <property type="entry name" value="WD40 repeat-like"/>
    <property type="match status" value="1"/>
</dbReference>
<evidence type="ECO:0000313" key="2">
    <source>
        <dbReference type="EMBL" id="KAG0284425.1"/>
    </source>
</evidence>
<evidence type="ECO:0000259" key="1">
    <source>
        <dbReference type="Pfam" id="PF05729"/>
    </source>
</evidence>
<dbReference type="Pfam" id="PF05729">
    <property type="entry name" value="NACHT"/>
    <property type="match status" value="1"/>
</dbReference>
<evidence type="ECO:0000313" key="3">
    <source>
        <dbReference type="Proteomes" id="UP001194696"/>
    </source>
</evidence>
<reference evidence="2 3" key="1">
    <citation type="journal article" date="2020" name="Fungal Divers.">
        <title>Resolving the Mortierellaceae phylogeny through synthesis of multi-gene phylogenetics and phylogenomics.</title>
        <authorList>
            <person name="Vandepol N."/>
            <person name="Liber J."/>
            <person name="Desiro A."/>
            <person name="Na H."/>
            <person name="Kennedy M."/>
            <person name="Barry K."/>
            <person name="Grigoriev I.V."/>
            <person name="Miller A.N."/>
            <person name="O'Donnell K."/>
            <person name="Stajich J.E."/>
            <person name="Bonito G."/>
        </authorList>
    </citation>
    <scope>NUCLEOTIDE SEQUENCE [LARGE SCALE GENOMIC DNA]</scope>
    <source>
        <strain evidence="2 3">AD045</strain>
    </source>
</reference>
<dbReference type="InterPro" id="IPR015943">
    <property type="entry name" value="WD40/YVTN_repeat-like_dom_sf"/>
</dbReference>
<organism evidence="2 3">
    <name type="scientific">Linnemannia gamsii</name>
    <dbReference type="NCBI Taxonomy" id="64522"/>
    <lineage>
        <taxon>Eukaryota</taxon>
        <taxon>Fungi</taxon>
        <taxon>Fungi incertae sedis</taxon>
        <taxon>Mucoromycota</taxon>
        <taxon>Mortierellomycotina</taxon>
        <taxon>Mortierellomycetes</taxon>
        <taxon>Mortierellales</taxon>
        <taxon>Mortierellaceae</taxon>
        <taxon>Linnemannia</taxon>
    </lineage>
</organism>
<dbReference type="InterPro" id="IPR001646">
    <property type="entry name" value="5peptide_repeat"/>
</dbReference>
<dbReference type="EMBL" id="JAAAIM010000773">
    <property type="protein sequence ID" value="KAG0284425.1"/>
    <property type="molecule type" value="Genomic_DNA"/>
</dbReference>
<dbReference type="SUPFAM" id="SSF141571">
    <property type="entry name" value="Pentapeptide repeat-like"/>
    <property type="match status" value="1"/>
</dbReference>
<dbReference type="InterPro" id="IPR036322">
    <property type="entry name" value="WD40_repeat_dom_sf"/>
</dbReference>
<dbReference type="SUPFAM" id="SSF52540">
    <property type="entry name" value="P-loop containing nucleoside triphosphate hydrolases"/>
    <property type="match status" value="1"/>
</dbReference>
<keyword evidence="3" id="KW-1185">Reference proteome</keyword>
<sequence>MQRLSEYEQPVYIPPMAKPNLQAKDDTLFPLMKKVKDFLANDCQVILGDSGAGKSTFNRHLEHELWKAYSTGERIPLFINLPALDRPEKELIAEQLRTYMFSKEQIQELEQYRQFVLICDGYDESQLTSNLHTTNLLNRSGKRDAKLLITCRTQHLGPDYWIPFVPEAVGKYHQAADDLFMEAVITPFSKEQIEVYIEQYIPLEPRTWVKADYMVKLKAIRNFMDLVKNPFLLTLCLEALPNVVQGKPDLSKLRVTRVQLYDTFVQHWLGVNKRRLRKHKLDRESHVAFEGLLDDGFESNGIRFQQELAAAIFREQDGRPIVSYSQRRDEESWKASFFISNADITILRGASLLSRIGTQHRFVHRSILDNIGDHPLSQRSLIVEPSIIQFLAERVQMDSRLRQQFLAFIEQSKTDDRAACAAANAITILVKAGVSFIGSDLRGIRVPGADLSGGQFDSAQLQEADLTGANLTRSWIRQANFSKTRMEDVKFGELPYLEEVNAVTSMAYSVDGKFLALGLEDGNINIYDTANWTKTRTLEGHSKQV</sequence>
<dbReference type="Pfam" id="PF00805">
    <property type="entry name" value="Pentapeptide"/>
    <property type="match status" value="1"/>
</dbReference>
<proteinExistence type="predicted"/>
<dbReference type="Gene3D" id="2.130.10.10">
    <property type="entry name" value="YVTN repeat-like/Quinoprotein amine dehydrogenase"/>
    <property type="match status" value="1"/>
</dbReference>